<keyword evidence="2" id="KW-1185">Reference proteome</keyword>
<evidence type="ECO:0000313" key="1">
    <source>
        <dbReference type="EMBL" id="QKI89307.1"/>
    </source>
</evidence>
<name>A0A7D4TEC0_9GAMM</name>
<sequence length="158" mass="18726">MSEIIQEMTKEEFRSVLDDYFAPTEQRRQMTDQEVKDLADRLNQRIDVPLLKEMGERKVLIKMVLKIDHFLYNYLPNEIYDLVRSIDHGISDSEAKHLITRISKLANKEINLVYLPEAAEYIVIRFVISVIMNAARRDWDFNFAKDRSDRELEDILSC</sequence>
<dbReference type="KEGG" id="txa:HQN79_06870"/>
<dbReference type="EMBL" id="CP054020">
    <property type="protein sequence ID" value="QKI89307.1"/>
    <property type="molecule type" value="Genomic_DNA"/>
</dbReference>
<proteinExistence type="predicted"/>
<evidence type="ECO:0000313" key="2">
    <source>
        <dbReference type="Proteomes" id="UP000504724"/>
    </source>
</evidence>
<dbReference type="Proteomes" id="UP000504724">
    <property type="component" value="Chromosome"/>
</dbReference>
<organism evidence="1 2">
    <name type="scientific">Thiomicrorhabdus xiamenensis</name>
    <dbReference type="NCBI Taxonomy" id="2739063"/>
    <lineage>
        <taxon>Bacteria</taxon>
        <taxon>Pseudomonadati</taxon>
        <taxon>Pseudomonadota</taxon>
        <taxon>Gammaproteobacteria</taxon>
        <taxon>Thiotrichales</taxon>
        <taxon>Piscirickettsiaceae</taxon>
        <taxon>Thiomicrorhabdus</taxon>
    </lineage>
</organism>
<reference evidence="1 2" key="1">
    <citation type="submission" date="2020-05" db="EMBL/GenBank/DDBJ databases">
        <title>Thiomicrorhabdus sediminis sp.nov. and Thiomicrorhabdus xiamenensis sp.nov., novel sulfur-oxidizing bacteria isolated from coastal sediment.</title>
        <authorList>
            <person name="Liu X."/>
        </authorList>
    </citation>
    <scope>NUCLEOTIDE SEQUENCE [LARGE SCALE GENOMIC DNA]</scope>
    <source>
        <strain evidence="1 2">G2</strain>
    </source>
</reference>
<gene>
    <name evidence="1" type="ORF">HQN79_06870</name>
</gene>
<dbReference type="RefSeq" id="WP_173285205.1">
    <property type="nucleotide sequence ID" value="NZ_CP054020.1"/>
</dbReference>
<protein>
    <submittedName>
        <fullName evidence="1">Uncharacterized protein</fullName>
    </submittedName>
</protein>
<dbReference type="AlphaFoldDB" id="A0A7D4TEC0"/>
<accession>A0A7D4TEC0</accession>